<accession>A0A6M3YP71</accession>
<name>A0A6M3YP71_9VIRU</name>
<dbReference type="EMBL" id="MN928944">
    <property type="protein sequence ID" value="QJI53682.1"/>
    <property type="molecule type" value="Genomic_DNA"/>
</dbReference>
<evidence type="ECO:0000313" key="1">
    <source>
        <dbReference type="EMBL" id="QJI53682.1"/>
    </source>
</evidence>
<proteinExistence type="predicted"/>
<protein>
    <submittedName>
        <fullName evidence="1">Capsid protein</fullName>
    </submittedName>
</protein>
<sequence>MKRKFVQLAGASLGFIANDLPGGYYGYYGAGKLYDWSMPPISRKRLRVDDDAMVSNAKNARGHFSLGGASRSHTRLGRRGGRTGAPRLYKALTSPIFLTSNTFTRVAATGGLQGAAYVNTWNGVSGANDVWLLNTTMHSDIRAALAATTYTQPTAFPNALATRKYMVDFAESTHLIKNTTTVPITMWLYDVTPRNDLATAPIQAWTNGITNQTVLLPNNDNTLLNTVVGSTPFQSTLFTRQWKVLNVTKVVLGGGNEHHHSIRVKPRYLFNTEETSTINQRGTTALTFVVHNGGIVSTGPALPNAISTSDSVLSIVTKTRCACRMFERSLSGYVQWDNLPKIPLASQQTVNEEQDAISTVQTL</sequence>
<reference evidence="1" key="1">
    <citation type="submission" date="2020-01" db="EMBL/GenBank/DDBJ databases">
        <title>Novel CRESS-DNA virus.</title>
        <authorList>
            <person name="Liu Q."/>
            <person name="Shan T."/>
            <person name="Yang S."/>
            <person name="Zhang W."/>
        </authorList>
    </citation>
    <scope>NUCLEOTIDE SEQUENCE</scope>
    <source>
        <strain evidence="1">Fmg067cre2</strain>
    </source>
</reference>
<organism evidence="1">
    <name type="scientific">Cressdnaviricota sp</name>
    <dbReference type="NCBI Taxonomy" id="2748378"/>
    <lineage>
        <taxon>Viruses</taxon>
        <taxon>Monodnaviria</taxon>
        <taxon>Shotokuvirae</taxon>
        <taxon>Cressdnaviricota</taxon>
    </lineage>
</organism>